<proteinExistence type="predicted"/>
<keyword evidence="3" id="KW-1185">Reference proteome</keyword>
<feature type="domain" description="Reverse transcriptase" evidence="1">
    <location>
        <begin position="5"/>
        <end position="234"/>
    </location>
</feature>
<protein>
    <recommendedName>
        <fullName evidence="1">Reverse transcriptase domain-containing protein</fullName>
    </recommendedName>
</protein>
<dbReference type="EMBL" id="JANPWB010000013">
    <property type="protein sequence ID" value="KAJ1109357.1"/>
    <property type="molecule type" value="Genomic_DNA"/>
</dbReference>
<sequence length="462" mass="52933">MEDVHLPESQCGFREGRGTADMIFAARQLQQKCQGQNRDLYTTFVDLTKAFDPVSREGLWWITDKFGCPCKFVSMVRQFDDVMLARVLDNGDASDAYLVTNGVKQDWHPRCSALMFSAMLSHAFCDDEETSIKTRYRTDCSLFNLRRLQVKTKVEDDSVSNFLFAGDCTLNAATKAQMQQSMNCFSTACKNFGLTISTKKTEVLHLPALQKMYVEPTITAEGEILKAVDKFTYLCSTLSRSVNIDDEVDTRITKASSAFRWLWESVWERRSINLSTKLKMYKAVILPTLVYACETWTVYKRHAKKLNCFHMNCSRRLLKMTWRNKVPDTRLTKRLFYGELAEGKRTQGGQKKHLKDMLKVSLKIFGIDPDSWETLAQDSPPGEAASAKVLTPMSRAGLQRRRRSVSRQIYSQLFANQPSRPLVPDIRQSFPSLHWTDQPQLDTPYPVNLLNVMSLVIINNDR</sequence>
<organism evidence="2 3">
    <name type="scientific">Pleurodeles waltl</name>
    <name type="common">Iberian ribbed newt</name>
    <dbReference type="NCBI Taxonomy" id="8319"/>
    <lineage>
        <taxon>Eukaryota</taxon>
        <taxon>Metazoa</taxon>
        <taxon>Chordata</taxon>
        <taxon>Craniata</taxon>
        <taxon>Vertebrata</taxon>
        <taxon>Euteleostomi</taxon>
        <taxon>Amphibia</taxon>
        <taxon>Batrachia</taxon>
        <taxon>Caudata</taxon>
        <taxon>Salamandroidea</taxon>
        <taxon>Salamandridae</taxon>
        <taxon>Pleurodelinae</taxon>
        <taxon>Pleurodeles</taxon>
    </lineage>
</organism>
<evidence type="ECO:0000313" key="2">
    <source>
        <dbReference type="EMBL" id="KAJ1109357.1"/>
    </source>
</evidence>
<dbReference type="PANTHER" id="PTHR47027:SF26">
    <property type="entry name" value="REVERSE TRANSCRIPTASE DOMAIN-CONTAINING PROTEIN"/>
    <property type="match status" value="1"/>
</dbReference>
<name>A0AAV7N1U2_PLEWA</name>
<dbReference type="AlphaFoldDB" id="A0AAV7N1U2"/>
<evidence type="ECO:0000259" key="1">
    <source>
        <dbReference type="Pfam" id="PF00078"/>
    </source>
</evidence>
<dbReference type="Pfam" id="PF00078">
    <property type="entry name" value="RVT_1"/>
    <property type="match status" value="1"/>
</dbReference>
<accession>A0AAV7N1U2</accession>
<evidence type="ECO:0000313" key="3">
    <source>
        <dbReference type="Proteomes" id="UP001066276"/>
    </source>
</evidence>
<dbReference type="PANTHER" id="PTHR47027">
    <property type="entry name" value="REVERSE TRANSCRIPTASE DOMAIN-CONTAINING PROTEIN"/>
    <property type="match status" value="1"/>
</dbReference>
<dbReference type="Proteomes" id="UP001066276">
    <property type="component" value="Chromosome 9"/>
</dbReference>
<gene>
    <name evidence="2" type="ORF">NDU88_006719</name>
</gene>
<reference evidence="2" key="1">
    <citation type="journal article" date="2022" name="bioRxiv">
        <title>Sequencing and chromosome-scale assembly of the giantPleurodeles waltlgenome.</title>
        <authorList>
            <person name="Brown T."/>
            <person name="Elewa A."/>
            <person name="Iarovenko S."/>
            <person name="Subramanian E."/>
            <person name="Araus A.J."/>
            <person name="Petzold A."/>
            <person name="Susuki M."/>
            <person name="Suzuki K.-i.T."/>
            <person name="Hayashi T."/>
            <person name="Toyoda A."/>
            <person name="Oliveira C."/>
            <person name="Osipova E."/>
            <person name="Leigh N.D."/>
            <person name="Simon A."/>
            <person name="Yun M.H."/>
        </authorList>
    </citation>
    <scope>NUCLEOTIDE SEQUENCE</scope>
    <source>
        <strain evidence="2">20211129_DDA</strain>
        <tissue evidence="2">Liver</tissue>
    </source>
</reference>
<comment type="caution">
    <text evidence="2">The sequence shown here is derived from an EMBL/GenBank/DDBJ whole genome shotgun (WGS) entry which is preliminary data.</text>
</comment>
<dbReference type="InterPro" id="IPR000477">
    <property type="entry name" value="RT_dom"/>
</dbReference>